<comment type="similarity">
    <text evidence="4">Belongs to the alkaline phosphatase family.</text>
</comment>
<dbReference type="GO" id="GO:0046872">
    <property type="term" value="F:metal ion binding"/>
    <property type="evidence" value="ECO:0007669"/>
    <property type="project" value="UniProtKB-KW"/>
</dbReference>
<dbReference type="STRING" id="1391627.SAMN05216464_103492"/>
<dbReference type="InterPro" id="IPR017850">
    <property type="entry name" value="Alkaline_phosphatase_core_sf"/>
</dbReference>
<proteinExistence type="inferred from homology"/>
<gene>
    <name evidence="6" type="ORF">SAMN05216464_103492</name>
</gene>
<evidence type="ECO:0000256" key="2">
    <source>
        <dbReference type="PIRSR" id="PIRSR601952-1"/>
    </source>
</evidence>
<reference evidence="6 7" key="1">
    <citation type="submission" date="2016-10" db="EMBL/GenBank/DDBJ databases">
        <authorList>
            <person name="de Groot N.N."/>
        </authorList>
    </citation>
    <scope>NUCLEOTIDE SEQUENCE [LARGE SCALE GENOMIC DNA]</scope>
    <source>
        <strain evidence="6 7">47C3B</strain>
    </source>
</reference>
<dbReference type="InterPro" id="IPR039559">
    <property type="entry name" value="AIM6_PI-PLC-like_dom"/>
</dbReference>
<feature type="binding site" evidence="3">
    <location>
        <position position="505"/>
    </location>
    <ligand>
        <name>Mg(2+)</name>
        <dbReference type="ChEBI" id="CHEBI:18420"/>
    </ligand>
</feature>
<accession>A0A1G6ZTS8</accession>
<evidence type="ECO:0000256" key="4">
    <source>
        <dbReference type="RuleBase" id="RU003946"/>
    </source>
</evidence>
<protein>
    <submittedName>
        <fullName evidence="6">Alkaline phosphatase</fullName>
    </submittedName>
</protein>
<feature type="binding site" evidence="3">
    <location>
        <position position="296"/>
    </location>
    <ligand>
        <name>Zn(2+)</name>
        <dbReference type="ChEBI" id="CHEBI:29105"/>
        <label>2</label>
    </ligand>
</feature>
<keyword evidence="7" id="KW-1185">Reference proteome</keyword>
<dbReference type="PANTHER" id="PTHR11596">
    <property type="entry name" value="ALKALINE PHOSPHATASE"/>
    <property type="match status" value="1"/>
</dbReference>
<sequence>MKNKLLLTLLITCLVKVGSFAQTLNGNRGHSHNDYNQQIPFLQAYYAGMGSIEADVFLFNGKLYVAHNREDISEERTLDNLYLKPLAALFKKSGNRPYADTSLRLQLVIDIKEDHEHVIPELIKEINPYMQVFNDPSNKRAVKLVLSGDMPAPAKFDNYPSYIYFDGRPEITYSADELKHVGMISNELSLYTKWNGKGTPTPPDMEKLQRIVNAAHAVHKSFRFWATQDSPNTWIELEKIGVDWINTDHPQQLHDFFINRAKLEYTNPAPYQVYKPTYKSDGANKKVKNVILLIGDGMGLAQIQAGLTANRGQLNIYQCHNIGFSQTRASNSDNTDSAAGATAMACGEKTNNRYIGEDTQGKPLVNLPDKLATDGIKTGIISCGDITDATPAAYYAHNIDRESSQEIAAGLLTSHVDVLIGSNQKSFFNNADKNLISDLKTKHYQLYTSLADLKTATSKDKQLVLLKDSDTRPVMNGRGDMLKESLLQTMRILSANKQGFFIMAEGAQIDYGGHANNLPYIVTELHDFDKTVAEALKFADEDGETLVIITADHETGGLSLLDVSTEKGMVSGSFSTNDHTSINVPVFAYGPHAQDFNGTYQNTEIFHKILALMSAKK</sequence>
<feature type="binding site" evidence="3">
    <location>
        <position position="390"/>
    </location>
    <ligand>
        <name>Mg(2+)</name>
        <dbReference type="ChEBI" id="CHEBI:18420"/>
    </ligand>
</feature>
<organism evidence="6 7">
    <name type="scientific">Mucilaginibacter pineti</name>
    <dbReference type="NCBI Taxonomy" id="1391627"/>
    <lineage>
        <taxon>Bacteria</taxon>
        <taxon>Pseudomonadati</taxon>
        <taxon>Bacteroidota</taxon>
        <taxon>Sphingobacteriia</taxon>
        <taxon>Sphingobacteriales</taxon>
        <taxon>Sphingobacteriaceae</taxon>
        <taxon>Mucilaginibacter</taxon>
    </lineage>
</organism>
<feature type="chain" id="PRO_5011626220" evidence="5">
    <location>
        <begin position="22"/>
        <end position="617"/>
    </location>
</feature>
<feature type="binding site" evidence="3">
    <location>
        <position position="296"/>
    </location>
    <ligand>
        <name>Mg(2+)</name>
        <dbReference type="ChEBI" id="CHEBI:18420"/>
    </ligand>
</feature>
<feature type="binding site" evidence="3">
    <location>
        <position position="388"/>
    </location>
    <ligand>
        <name>Mg(2+)</name>
        <dbReference type="ChEBI" id="CHEBI:18420"/>
    </ligand>
</feature>
<dbReference type="RefSeq" id="WP_240315210.1">
    <property type="nucleotide sequence ID" value="NZ_FNAI01000003.1"/>
</dbReference>
<dbReference type="Gene3D" id="3.20.20.190">
    <property type="entry name" value="Phosphatidylinositol (PI) phosphodiesterase"/>
    <property type="match status" value="1"/>
</dbReference>
<dbReference type="SUPFAM" id="SSF51695">
    <property type="entry name" value="PLC-like phosphodiesterases"/>
    <property type="match status" value="1"/>
</dbReference>
<comment type="cofactor">
    <cofactor evidence="3">
        <name>Mg(2+)</name>
        <dbReference type="ChEBI" id="CHEBI:18420"/>
    </cofactor>
    <text evidence="3">Binds 1 Mg(2+) ion.</text>
</comment>
<dbReference type="InterPro" id="IPR017946">
    <property type="entry name" value="PLC-like_Pdiesterase_TIM-brl"/>
</dbReference>
<dbReference type="GO" id="GO:0006629">
    <property type="term" value="P:lipid metabolic process"/>
    <property type="evidence" value="ECO:0007669"/>
    <property type="project" value="InterPro"/>
</dbReference>
<dbReference type="EMBL" id="FNAI01000003">
    <property type="protein sequence ID" value="SDE05942.1"/>
    <property type="molecule type" value="Genomic_DNA"/>
</dbReference>
<dbReference type="Gene3D" id="3.40.720.10">
    <property type="entry name" value="Alkaline Phosphatase, subunit A"/>
    <property type="match status" value="1"/>
</dbReference>
<feature type="binding site" evidence="3">
    <location>
        <position position="510"/>
    </location>
    <ligand>
        <name>Zn(2+)</name>
        <dbReference type="ChEBI" id="CHEBI:29105"/>
        <label>2</label>
    </ligand>
</feature>
<feature type="binding site" evidence="3">
    <location>
        <position position="553"/>
    </location>
    <ligand>
        <name>Zn(2+)</name>
        <dbReference type="ChEBI" id="CHEBI:29105"/>
        <label>2</label>
    </ligand>
</feature>
<dbReference type="CDD" id="cd08577">
    <property type="entry name" value="PI-PLCc_GDPD_SF_unchar3"/>
    <property type="match status" value="1"/>
</dbReference>
<keyword evidence="3" id="KW-0862">Zinc</keyword>
<feature type="signal peptide" evidence="5">
    <location>
        <begin position="1"/>
        <end position="21"/>
    </location>
</feature>
<evidence type="ECO:0000256" key="3">
    <source>
        <dbReference type="PIRSR" id="PIRSR601952-2"/>
    </source>
</evidence>
<keyword evidence="1" id="KW-0597">Phosphoprotein</keyword>
<dbReference type="SUPFAM" id="SSF53649">
    <property type="entry name" value="Alkaline phosphatase-like"/>
    <property type="match status" value="1"/>
</dbReference>
<dbReference type="GO" id="GO:0004035">
    <property type="term" value="F:alkaline phosphatase activity"/>
    <property type="evidence" value="ECO:0007669"/>
    <property type="project" value="TreeGrafter"/>
</dbReference>
<dbReference type="InterPro" id="IPR001952">
    <property type="entry name" value="Alkaline_phosphatase"/>
</dbReference>
<dbReference type="CDD" id="cd16012">
    <property type="entry name" value="ALP"/>
    <property type="match status" value="1"/>
</dbReference>
<feature type="binding site" evidence="3">
    <location>
        <position position="514"/>
    </location>
    <ligand>
        <name>Zn(2+)</name>
        <dbReference type="ChEBI" id="CHEBI:29105"/>
        <label>2</label>
    </ligand>
</feature>
<evidence type="ECO:0000256" key="1">
    <source>
        <dbReference type="ARBA" id="ARBA00022553"/>
    </source>
</evidence>
<dbReference type="Proteomes" id="UP000199072">
    <property type="component" value="Unassembled WGS sequence"/>
</dbReference>
<feature type="active site" description="Phosphoserine intermediate" evidence="2">
    <location>
        <position position="337"/>
    </location>
</feature>
<dbReference type="AlphaFoldDB" id="A0A1G6ZTS8"/>
<keyword evidence="3" id="KW-0479">Metal-binding</keyword>
<dbReference type="SMART" id="SM00098">
    <property type="entry name" value="alkPPc"/>
    <property type="match status" value="1"/>
</dbReference>
<dbReference type="PANTHER" id="PTHR11596:SF5">
    <property type="entry name" value="ALKALINE PHOSPHATASE"/>
    <property type="match status" value="1"/>
</dbReference>
<keyword evidence="3" id="KW-0460">Magnesium</keyword>
<dbReference type="PRINTS" id="PR00113">
    <property type="entry name" value="ALKPHPHTASE"/>
</dbReference>
<dbReference type="GO" id="GO:0008081">
    <property type="term" value="F:phosphoric diester hydrolase activity"/>
    <property type="evidence" value="ECO:0007669"/>
    <property type="project" value="InterPro"/>
</dbReference>
<name>A0A1G6ZTS8_9SPHI</name>
<dbReference type="Pfam" id="PF00245">
    <property type="entry name" value="Alk_phosphatase"/>
    <property type="match status" value="2"/>
</dbReference>
<feature type="binding site" evidence="3">
    <location>
        <position position="552"/>
    </location>
    <ligand>
        <name>Zn(2+)</name>
        <dbReference type="ChEBI" id="CHEBI:29105"/>
        <label>2</label>
    </ligand>
</feature>
<comment type="cofactor">
    <cofactor evidence="3">
        <name>Zn(2+)</name>
        <dbReference type="ChEBI" id="CHEBI:29105"/>
    </cofactor>
    <text evidence="3">Binds 2 Zn(2+) ions.</text>
</comment>
<evidence type="ECO:0000256" key="5">
    <source>
        <dbReference type="SAM" id="SignalP"/>
    </source>
</evidence>
<evidence type="ECO:0000313" key="7">
    <source>
        <dbReference type="Proteomes" id="UP000199072"/>
    </source>
</evidence>
<keyword evidence="5" id="KW-0732">Signal</keyword>
<evidence type="ECO:0000313" key="6">
    <source>
        <dbReference type="EMBL" id="SDE05942.1"/>
    </source>
</evidence>